<organism evidence="2 3">
    <name type="scientific">Rousettus aegyptiacus</name>
    <name type="common">Egyptian fruit bat</name>
    <name type="synonym">Pteropus aegyptiacus</name>
    <dbReference type="NCBI Taxonomy" id="9407"/>
    <lineage>
        <taxon>Eukaryota</taxon>
        <taxon>Metazoa</taxon>
        <taxon>Chordata</taxon>
        <taxon>Craniata</taxon>
        <taxon>Vertebrata</taxon>
        <taxon>Euteleostomi</taxon>
        <taxon>Mammalia</taxon>
        <taxon>Eutheria</taxon>
        <taxon>Laurasiatheria</taxon>
        <taxon>Chiroptera</taxon>
        <taxon>Yinpterochiroptera</taxon>
        <taxon>Pteropodoidea</taxon>
        <taxon>Pteropodidae</taxon>
        <taxon>Rousettinae</taxon>
        <taxon>Rousettus</taxon>
    </lineage>
</organism>
<evidence type="ECO:0000313" key="2">
    <source>
        <dbReference type="EMBL" id="KAF6422646.1"/>
    </source>
</evidence>
<feature type="compositionally biased region" description="Basic and acidic residues" evidence="1">
    <location>
        <begin position="126"/>
        <end position="137"/>
    </location>
</feature>
<accession>A0A7J8DHY6</accession>
<dbReference type="Proteomes" id="UP000593571">
    <property type="component" value="Unassembled WGS sequence"/>
</dbReference>
<proteinExistence type="predicted"/>
<sequence>MEKMAFHMGLHGVVEGLAVNRRWGLGGVRLPGRKMAGHVAQGWVKMIGHYVGSWKMNGRERQEELDRMSPRGPQHVRASSFEAIWACSGGVDGFSVLQVRIRGEFQKRLRQCGELSRPFGEGGPHMGEEAGRPEGGT</sequence>
<gene>
    <name evidence="2" type="ORF">HJG63_008490</name>
</gene>
<dbReference type="EMBL" id="JACASE010000012">
    <property type="protein sequence ID" value="KAF6422646.1"/>
    <property type="molecule type" value="Genomic_DNA"/>
</dbReference>
<protein>
    <submittedName>
        <fullName evidence="2">Uncharacterized protein</fullName>
    </submittedName>
</protein>
<reference evidence="2 3" key="1">
    <citation type="journal article" date="2020" name="Nature">
        <title>Six reference-quality genomes reveal evolution of bat adaptations.</title>
        <authorList>
            <person name="Jebb D."/>
            <person name="Huang Z."/>
            <person name="Pippel M."/>
            <person name="Hughes G.M."/>
            <person name="Lavrichenko K."/>
            <person name="Devanna P."/>
            <person name="Winkler S."/>
            <person name="Jermiin L.S."/>
            <person name="Skirmuntt E.C."/>
            <person name="Katzourakis A."/>
            <person name="Burkitt-Gray L."/>
            <person name="Ray D.A."/>
            <person name="Sullivan K.A.M."/>
            <person name="Roscito J.G."/>
            <person name="Kirilenko B.M."/>
            <person name="Davalos L.M."/>
            <person name="Corthals A.P."/>
            <person name="Power M.L."/>
            <person name="Jones G."/>
            <person name="Ransome R.D."/>
            <person name="Dechmann D.K.N."/>
            <person name="Locatelli A.G."/>
            <person name="Puechmaille S.J."/>
            <person name="Fedrigo O."/>
            <person name="Jarvis E.D."/>
            <person name="Hiller M."/>
            <person name="Vernes S.C."/>
            <person name="Myers E.W."/>
            <person name="Teeling E.C."/>
        </authorList>
    </citation>
    <scope>NUCLEOTIDE SEQUENCE [LARGE SCALE GENOMIC DNA]</scope>
    <source>
        <strain evidence="2">MRouAeg1</strain>
        <tissue evidence="2">Muscle</tissue>
    </source>
</reference>
<feature type="region of interest" description="Disordered" evidence="1">
    <location>
        <begin position="115"/>
        <end position="137"/>
    </location>
</feature>
<evidence type="ECO:0000313" key="3">
    <source>
        <dbReference type="Proteomes" id="UP000593571"/>
    </source>
</evidence>
<dbReference type="AlphaFoldDB" id="A0A7J8DHY6"/>
<evidence type="ECO:0000256" key="1">
    <source>
        <dbReference type="SAM" id="MobiDB-lite"/>
    </source>
</evidence>
<keyword evidence="3" id="KW-1185">Reference proteome</keyword>
<name>A0A7J8DHY6_ROUAE</name>
<comment type="caution">
    <text evidence="2">The sequence shown here is derived from an EMBL/GenBank/DDBJ whole genome shotgun (WGS) entry which is preliminary data.</text>
</comment>